<keyword evidence="1" id="KW-0812">Transmembrane</keyword>
<name>A0A0A9XZP9_LYGHE</name>
<feature type="transmembrane region" description="Helical" evidence="1">
    <location>
        <begin position="70"/>
        <end position="89"/>
    </location>
</feature>
<keyword evidence="1" id="KW-0472">Membrane</keyword>
<keyword evidence="2" id="KW-0808">Transferase</keyword>
<organism evidence="2">
    <name type="scientific">Lygus hesperus</name>
    <name type="common">Western plant bug</name>
    <dbReference type="NCBI Taxonomy" id="30085"/>
    <lineage>
        <taxon>Eukaryota</taxon>
        <taxon>Metazoa</taxon>
        <taxon>Ecdysozoa</taxon>
        <taxon>Arthropoda</taxon>
        <taxon>Hexapoda</taxon>
        <taxon>Insecta</taxon>
        <taxon>Pterygota</taxon>
        <taxon>Neoptera</taxon>
        <taxon>Paraneoptera</taxon>
        <taxon>Hemiptera</taxon>
        <taxon>Heteroptera</taxon>
        <taxon>Panheteroptera</taxon>
        <taxon>Cimicomorpha</taxon>
        <taxon>Miridae</taxon>
        <taxon>Mirini</taxon>
        <taxon>Lygus</taxon>
    </lineage>
</organism>
<protein>
    <submittedName>
        <fullName evidence="2">Adenosine kinase</fullName>
    </submittedName>
</protein>
<reference evidence="2" key="1">
    <citation type="journal article" date="2014" name="PLoS ONE">
        <title>Transcriptome-Based Identification of ABC Transporters in the Western Tarnished Plant Bug Lygus hesperus.</title>
        <authorList>
            <person name="Hull J.J."/>
            <person name="Chaney K."/>
            <person name="Geib S.M."/>
            <person name="Fabrick J.A."/>
            <person name="Brent C.S."/>
            <person name="Walsh D."/>
            <person name="Lavine L.C."/>
        </authorList>
    </citation>
    <scope>NUCLEOTIDE SEQUENCE</scope>
</reference>
<evidence type="ECO:0000256" key="1">
    <source>
        <dbReference type="SAM" id="Phobius"/>
    </source>
</evidence>
<dbReference type="AlphaFoldDB" id="A0A0A9XZP9"/>
<keyword evidence="2" id="KW-0418">Kinase</keyword>
<proteinExistence type="predicted"/>
<reference evidence="2" key="2">
    <citation type="submission" date="2014-07" db="EMBL/GenBank/DDBJ databases">
        <authorList>
            <person name="Hull J."/>
        </authorList>
    </citation>
    <scope>NUCLEOTIDE SEQUENCE</scope>
</reference>
<evidence type="ECO:0000313" key="2">
    <source>
        <dbReference type="EMBL" id="JAG26287.1"/>
    </source>
</evidence>
<dbReference type="GO" id="GO:0016301">
    <property type="term" value="F:kinase activity"/>
    <property type="evidence" value="ECO:0007669"/>
    <property type="project" value="UniProtKB-KW"/>
</dbReference>
<feature type="transmembrane region" description="Helical" evidence="1">
    <location>
        <begin position="41"/>
        <end position="58"/>
    </location>
</feature>
<dbReference type="EMBL" id="GBHO01017317">
    <property type="protein sequence ID" value="JAG26287.1"/>
    <property type="molecule type" value="Transcribed_RNA"/>
</dbReference>
<keyword evidence="1" id="KW-1133">Transmembrane helix</keyword>
<gene>
    <name evidence="2" type="primary">ADK_1</name>
    <name evidence="2" type="ORF">CM83_99800</name>
</gene>
<accession>A0A0A9XZP9</accession>
<sequence length="105" mass="12725">MSAVQENGVLFTDLRRRFETLKHNGRSNIDHLKVSNILRDFIYFDFWAFFLLLTPMYAFKAMRYVAEKGLIYVAPFVLAFGMIYHKSLIHVKDWVLRKWMYYKDF</sequence>